<dbReference type="InterPro" id="IPR037053">
    <property type="entry name" value="Phage_tail_collar_dom_sf"/>
</dbReference>
<dbReference type="InterPro" id="IPR011083">
    <property type="entry name" value="Phage_tail_collar_dom"/>
</dbReference>
<reference evidence="2" key="1">
    <citation type="submission" date="2020-06" db="EMBL/GenBank/DDBJ databases">
        <authorList>
            <consortium name="Plant Systems Biology data submission"/>
        </authorList>
    </citation>
    <scope>NUCLEOTIDE SEQUENCE</scope>
    <source>
        <strain evidence="2">D6</strain>
    </source>
</reference>
<sequence>MSEPFIGQVVLFAGNFAPRSWAFCNGQLLAISQNSALFSILGTTYGGDGRTTFALPDLRGRVPVSQGTGPGLPPISLGQRRGSNTATLTVNNMPAHNHGATGSLADKQACSKAGTTKSLKYQPGPANEGSCQLRYELQPVGRETCYFDSASDVLTVVADHATDTGLCDHILGELVSDTVAITITNSGGNQAFSIEQPVLGMNYIIATQGIFPSRN</sequence>
<proteinExistence type="predicted"/>
<accession>A0A9N8HF52</accession>
<dbReference type="Proteomes" id="UP001153069">
    <property type="component" value="Unassembled WGS sequence"/>
</dbReference>
<gene>
    <name evidence="2" type="ORF">SEMRO_551_G164880.1</name>
</gene>
<evidence type="ECO:0000313" key="2">
    <source>
        <dbReference type="EMBL" id="CAB9512708.1"/>
    </source>
</evidence>
<protein>
    <submittedName>
        <fullName evidence="2">Tail Collar</fullName>
    </submittedName>
</protein>
<comment type="caution">
    <text evidence="2">The sequence shown here is derived from an EMBL/GenBank/DDBJ whole genome shotgun (WGS) entry which is preliminary data.</text>
</comment>
<keyword evidence="3" id="KW-1185">Reference proteome</keyword>
<dbReference type="Gene3D" id="3.90.1340.10">
    <property type="entry name" value="Phage tail collar domain"/>
    <property type="match status" value="1"/>
</dbReference>
<evidence type="ECO:0000313" key="3">
    <source>
        <dbReference type="Proteomes" id="UP001153069"/>
    </source>
</evidence>
<organism evidence="2 3">
    <name type="scientific">Seminavis robusta</name>
    <dbReference type="NCBI Taxonomy" id="568900"/>
    <lineage>
        <taxon>Eukaryota</taxon>
        <taxon>Sar</taxon>
        <taxon>Stramenopiles</taxon>
        <taxon>Ochrophyta</taxon>
        <taxon>Bacillariophyta</taxon>
        <taxon>Bacillariophyceae</taxon>
        <taxon>Bacillariophycidae</taxon>
        <taxon>Naviculales</taxon>
        <taxon>Naviculaceae</taxon>
        <taxon>Seminavis</taxon>
    </lineage>
</organism>
<name>A0A9N8HF52_9STRA</name>
<evidence type="ECO:0000259" key="1">
    <source>
        <dbReference type="Pfam" id="PF07484"/>
    </source>
</evidence>
<dbReference type="OrthoDB" id="10028987at2759"/>
<dbReference type="Pfam" id="PF07484">
    <property type="entry name" value="Collar"/>
    <property type="match status" value="1"/>
</dbReference>
<dbReference type="AlphaFoldDB" id="A0A9N8HF52"/>
<dbReference type="SUPFAM" id="SSF88874">
    <property type="entry name" value="Receptor-binding domain of short tail fibre protein gp12"/>
    <property type="match status" value="1"/>
</dbReference>
<feature type="domain" description="Phage tail collar" evidence="1">
    <location>
        <begin position="7"/>
        <end position="63"/>
    </location>
</feature>
<dbReference type="EMBL" id="CAICTM010000550">
    <property type="protein sequence ID" value="CAB9512708.1"/>
    <property type="molecule type" value="Genomic_DNA"/>
</dbReference>